<organism evidence="1 2">
    <name type="scientific">Lithohypha guttulata</name>
    <dbReference type="NCBI Taxonomy" id="1690604"/>
    <lineage>
        <taxon>Eukaryota</taxon>
        <taxon>Fungi</taxon>
        <taxon>Dikarya</taxon>
        <taxon>Ascomycota</taxon>
        <taxon>Pezizomycotina</taxon>
        <taxon>Eurotiomycetes</taxon>
        <taxon>Chaetothyriomycetidae</taxon>
        <taxon>Chaetothyriales</taxon>
        <taxon>Trichomeriaceae</taxon>
        <taxon>Lithohypha</taxon>
    </lineage>
</organism>
<keyword evidence="2" id="KW-1185">Reference proteome</keyword>
<reference evidence="1 2" key="1">
    <citation type="submission" date="2023-08" db="EMBL/GenBank/DDBJ databases">
        <title>Black Yeasts Isolated from many extreme environments.</title>
        <authorList>
            <person name="Coleine C."/>
            <person name="Stajich J.E."/>
            <person name="Selbmann L."/>
        </authorList>
    </citation>
    <scope>NUCLEOTIDE SEQUENCE [LARGE SCALE GENOMIC DNA]</scope>
    <source>
        <strain evidence="1 2">CCFEE 5885</strain>
    </source>
</reference>
<sequence>MVVSLVFSTNPHLNSPEAAFLDVSSSLEAIVAEIIMTPEQMASCWVAYAPQFDSAFDIDALKPTITIVSPSTGDVTGTFDFRTPVLGGFDSQVDRSWLYTLTDPFNVNPPFNLAASPQVLVYDVSPVREGTPPHQVQSFDIFSSVGMIPNLHGLRVYPS</sequence>
<evidence type="ECO:0000313" key="1">
    <source>
        <dbReference type="EMBL" id="KAK5077819.1"/>
    </source>
</evidence>
<comment type="caution">
    <text evidence="1">The sequence shown here is derived from an EMBL/GenBank/DDBJ whole genome shotgun (WGS) entry which is preliminary data.</text>
</comment>
<dbReference type="EMBL" id="JAVRRG010000197">
    <property type="protein sequence ID" value="KAK5077819.1"/>
    <property type="molecule type" value="Genomic_DNA"/>
</dbReference>
<gene>
    <name evidence="1" type="ORF">LTR24_009289</name>
</gene>
<proteinExistence type="predicted"/>
<protein>
    <submittedName>
        <fullName evidence="1">Uncharacterized protein</fullName>
    </submittedName>
</protein>
<accession>A0ABR0JXM9</accession>
<name>A0ABR0JXM9_9EURO</name>
<evidence type="ECO:0000313" key="2">
    <source>
        <dbReference type="Proteomes" id="UP001345013"/>
    </source>
</evidence>
<dbReference type="Proteomes" id="UP001345013">
    <property type="component" value="Unassembled WGS sequence"/>
</dbReference>